<name>M0ME21_9EURY</name>
<dbReference type="InParanoid" id="M0ME21"/>
<sequence>MPVRIDLELAAELEEEADEFHNLADAMPAHARAVQRAIGEYAVGGMKRAVGTNTGRLKGTIRVVESGSGGMRVVAGGQRGVDYTLPYLKGSDPHPPGSSDPSQNKALARWARRNNYPGGFDSIYWSIARYGTEAHDFVSEPLRETQSEADDIAEQVLRNRGVFD</sequence>
<dbReference type="AlphaFoldDB" id="M0ME21"/>
<gene>
    <name evidence="1" type="ORF">C449_15998</name>
</gene>
<dbReference type="STRING" id="1227455.C449_15998"/>
<dbReference type="EMBL" id="AOMD01000033">
    <property type="protein sequence ID" value="EMA42660.1"/>
    <property type="molecule type" value="Genomic_DNA"/>
</dbReference>
<dbReference type="PATRIC" id="fig|1227455.4.peg.3253"/>
<comment type="caution">
    <text evidence="1">The sequence shown here is derived from an EMBL/GenBank/DDBJ whole genome shotgun (WGS) entry which is preliminary data.</text>
</comment>
<dbReference type="Proteomes" id="UP000011669">
    <property type="component" value="Unassembled WGS sequence"/>
</dbReference>
<reference evidence="1 2" key="1">
    <citation type="journal article" date="2014" name="PLoS Genet.">
        <title>Phylogenetically driven sequencing of extremely halophilic archaea reveals strategies for static and dynamic osmo-response.</title>
        <authorList>
            <person name="Becker E.A."/>
            <person name="Seitzer P.M."/>
            <person name="Tritt A."/>
            <person name="Larsen D."/>
            <person name="Krusor M."/>
            <person name="Yao A.I."/>
            <person name="Wu D."/>
            <person name="Madern D."/>
            <person name="Eisen J.A."/>
            <person name="Darling A.E."/>
            <person name="Facciotti M.T."/>
        </authorList>
    </citation>
    <scope>NUCLEOTIDE SEQUENCE [LARGE SCALE GENOMIC DNA]</scope>
    <source>
        <strain evidence="1 2">DSM 5350</strain>
    </source>
</reference>
<proteinExistence type="predicted"/>
<evidence type="ECO:0000313" key="2">
    <source>
        <dbReference type="Proteomes" id="UP000011669"/>
    </source>
</evidence>
<protein>
    <submittedName>
        <fullName evidence="1">Uncharacterized protein</fullName>
    </submittedName>
</protein>
<organism evidence="1 2">
    <name type="scientific">Halococcus saccharolyticus DSM 5350</name>
    <dbReference type="NCBI Taxonomy" id="1227455"/>
    <lineage>
        <taxon>Archaea</taxon>
        <taxon>Methanobacteriati</taxon>
        <taxon>Methanobacteriota</taxon>
        <taxon>Stenosarchaea group</taxon>
        <taxon>Halobacteria</taxon>
        <taxon>Halobacteriales</taxon>
        <taxon>Halococcaceae</taxon>
        <taxon>Halococcus</taxon>
    </lineage>
</organism>
<evidence type="ECO:0000313" key="1">
    <source>
        <dbReference type="EMBL" id="EMA42660.1"/>
    </source>
</evidence>
<accession>M0ME21</accession>
<dbReference type="RefSeq" id="WP_006079054.1">
    <property type="nucleotide sequence ID" value="NZ_AOMD01000033.1"/>
</dbReference>
<keyword evidence="2" id="KW-1185">Reference proteome</keyword>